<dbReference type="RefSeq" id="WP_241043188.1">
    <property type="nucleotide sequence ID" value="NZ_BAAAJF010000076.1"/>
</dbReference>
<dbReference type="SUPFAM" id="SSF160904">
    <property type="entry name" value="Jann2411-like"/>
    <property type="match status" value="1"/>
</dbReference>
<reference evidence="1 2" key="1">
    <citation type="submission" date="2022-03" db="EMBL/GenBank/DDBJ databases">
        <title>Pseudonocardia alaer sp. nov., a novel actinomycete isolated from reed forest soil.</title>
        <authorList>
            <person name="Wang L."/>
        </authorList>
    </citation>
    <scope>NUCLEOTIDE SEQUENCE [LARGE SCALE GENOMIC DNA]</scope>
    <source>
        <strain evidence="1 2">Y-16303</strain>
    </source>
</reference>
<protein>
    <submittedName>
        <fullName evidence="1">ABATE domain-containing protein</fullName>
    </submittedName>
</protein>
<evidence type="ECO:0000313" key="1">
    <source>
        <dbReference type="EMBL" id="MCH6172384.1"/>
    </source>
</evidence>
<dbReference type="Pfam" id="PF07336">
    <property type="entry name" value="ABATE"/>
    <property type="match status" value="1"/>
</dbReference>
<sequence>MRRPEVPTGATLLGEPLPVELMNTLRVDRSDVQDALSDDAPVTAWLRAIDDRLRSETGSQDPSDVAAAPEPGLAERLRRVRDALCRLAADATGDRWVRPEAAGFGTALREQWSAAQLPS</sequence>
<accession>A0ABS9TV31</accession>
<keyword evidence="2" id="KW-1185">Reference proteome</keyword>
<dbReference type="Proteomes" id="UP001299970">
    <property type="component" value="Unassembled WGS sequence"/>
</dbReference>
<dbReference type="InterPro" id="IPR023286">
    <property type="entry name" value="ABATE_dom_sf"/>
</dbReference>
<proteinExistence type="predicted"/>
<gene>
    <name evidence="1" type="ORF">MMF94_42500</name>
</gene>
<organism evidence="1 2">
    <name type="scientific">Pseudonocardia alaniniphila</name>
    <dbReference type="NCBI Taxonomy" id="75291"/>
    <lineage>
        <taxon>Bacteria</taxon>
        <taxon>Bacillati</taxon>
        <taxon>Actinomycetota</taxon>
        <taxon>Actinomycetes</taxon>
        <taxon>Pseudonocardiales</taxon>
        <taxon>Pseudonocardiaceae</taxon>
        <taxon>Pseudonocardia</taxon>
    </lineage>
</organism>
<dbReference type="InterPro" id="IPR010852">
    <property type="entry name" value="ABATE"/>
</dbReference>
<comment type="caution">
    <text evidence="1">The sequence shown here is derived from an EMBL/GenBank/DDBJ whole genome shotgun (WGS) entry which is preliminary data.</text>
</comment>
<dbReference type="EMBL" id="JAKXMK010000069">
    <property type="protein sequence ID" value="MCH6172384.1"/>
    <property type="molecule type" value="Genomic_DNA"/>
</dbReference>
<evidence type="ECO:0000313" key="2">
    <source>
        <dbReference type="Proteomes" id="UP001299970"/>
    </source>
</evidence>
<name>A0ABS9TV31_9PSEU</name>